<protein>
    <recommendedName>
        <fullName evidence="4">Aminotransferase-like plant mobile domain-containing protein</fullName>
    </recommendedName>
</protein>
<feature type="compositionally biased region" description="Basic residues" evidence="1">
    <location>
        <begin position="118"/>
        <end position="132"/>
    </location>
</feature>
<evidence type="ECO:0000256" key="1">
    <source>
        <dbReference type="SAM" id="MobiDB-lite"/>
    </source>
</evidence>
<evidence type="ECO:0008006" key="4">
    <source>
        <dbReference type="Google" id="ProtNLM"/>
    </source>
</evidence>
<sequence length="132" mass="15411">LGATQHIPLRPLNIDIMHRHNGRWGKGEWYPTFLQGWYDMWRDRAQSRLILEMPVGGLRPSRQYLLWYYQWAHLTLRGFRDPVVPAAPFIPGDVVDGIPEAPDMVQPEDGELPEVHPRVTRRRRAPARRGRG</sequence>
<evidence type="ECO:0000313" key="2">
    <source>
        <dbReference type="EMBL" id="MED6117396.1"/>
    </source>
</evidence>
<evidence type="ECO:0000313" key="3">
    <source>
        <dbReference type="Proteomes" id="UP001341840"/>
    </source>
</evidence>
<accession>A0ABU6R0V9</accession>
<comment type="caution">
    <text evidence="2">The sequence shown here is derived from an EMBL/GenBank/DDBJ whole genome shotgun (WGS) entry which is preliminary data.</text>
</comment>
<gene>
    <name evidence="2" type="ORF">PIB30_109643</name>
</gene>
<organism evidence="2 3">
    <name type="scientific">Stylosanthes scabra</name>
    <dbReference type="NCBI Taxonomy" id="79078"/>
    <lineage>
        <taxon>Eukaryota</taxon>
        <taxon>Viridiplantae</taxon>
        <taxon>Streptophyta</taxon>
        <taxon>Embryophyta</taxon>
        <taxon>Tracheophyta</taxon>
        <taxon>Spermatophyta</taxon>
        <taxon>Magnoliopsida</taxon>
        <taxon>eudicotyledons</taxon>
        <taxon>Gunneridae</taxon>
        <taxon>Pentapetalae</taxon>
        <taxon>rosids</taxon>
        <taxon>fabids</taxon>
        <taxon>Fabales</taxon>
        <taxon>Fabaceae</taxon>
        <taxon>Papilionoideae</taxon>
        <taxon>50 kb inversion clade</taxon>
        <taxon>dalbergioids sensu lato</taxon>
        <taxon>Dalbergieae</taxon>
        <taxon>Pterocarpus clade</taxon>
        <taxon>Stylosanthes</taxon>
    </lineage>
</organism>
<dbReference type="EMBL" id="JASCZI010005738">
    <property type="protein sequence ID" value="MED6117396.1"/>
    <property type="molecule type" value="Genomic_DNA"/>
</dbReference>
<feature type="region of interest" description="Disordered" evidence="1">
    <location>
        <begin position="98"/>
        <end position="132"/>
    </location>
</feature>
<dbReference type="Proteomes" id="UP001341840">
    <property type="component" value="Unassembled WGS sequence"/>
</dbReference>
<keyword evidence="3" id="KW-1185">Reference proteome</keyword>
<feature type="non-terminal residue" evidence="2">
    <location>
        <position position="1"/>
    </location>
</feature>
<name>A0ABU6R0V9_9FABA</name>
<reference evidence="2 3" key="1">
    <citation type="journal article" date="2023" name="Plants (Basel)">
        <title>Bridging the Gap: Combining Genomics and Transcriptomics Approaches to Understand Stylosanthes scabra, an Orphan Legume from the Brazilian Caatinga.</title>
        <authorList>
            <person name="Ferreira-Neto J.R.C."/>
            <person name="da Silva M.D."/>
            <person name="Binneck E."/>
            <person name="de Melo N.F."/>
            <person name="da Silva R.H."/>
            <person name="de Melo A.L.T.M."/>
            <person name="Pandolfi V."/>
            <person name="Bustamante F.O."/>
            <person name="Brasileiro-Vidal A.C."/>
            <person name="Benko-Iseppon A.M."/>
        </authorList>
    </citation>
    <scope>NUCLEOTIDE SEQUENCE [LARGE SCALE GENOMIC DNA]</scope>
    <source>
        <tissue evidence="2">Leaves</tissue>
    </source>
</reference>
<proteinExistence type="predicted"/>